<evidence type="ECO:0000256" key="2">
    <source>
        <dbReference type="ARBA" id="ARBA00022723"/>
    </source>
</evidence>
<dbReference type="PANTHER" id="PTHR11820">
    <property type="entry name" value="ACYLPYRUVASE"/>
    <property type="match status" value="1"/>
</dbReference>
<dbReference type="SUPFAM" id="SSF56529">
    <property type="entry name" value="FAH"/>
    <property type="match status" value="1"/>
</dbReference>
<keyword evidence="2" id="KW-0479">Metal-binding</keyword>
<evidence type="ECO:0000313" key="5">
    <source>
        <dbReference type="Proteomes" id="UP000193144"/>
    </source>
</evidence>
<organism evidence="4 5">
    <name type="scientific">Clohesyomyces aquaticus</name>
    <dbReference type="NCBI Taxonomy" id="1231657"/>
    <lineage>
        <taxon>Eukaryota</taxon>
        <taxon>Fungi</taxon>
        <taxon>Dikarya</taxon>
        <taxon>Ascomycota</taxon>
        <taxon>Pezizomycotina</taxon>
        <taxon>Dothideomycetes</taxon>
        <taxon>Pleosporomycetidae</taxon>
        <taxon>Pleosporales</taxon>
        <taxon>Lindgomycetaceae</taxon>
        <taxon>Clohesyomyces</taxon>
    </lineage>
</organism>
<accession>A0A1Y1Z268</accession>
<evidence type="ECO:0000259" key="3">
    <source>
        <dbReference type="Pfam" id="PF01557"/>
    </source>
</evidence>
<reference evidence="4 5" key="1">
    <citation type="submission" date="2016-07" db="EMBL/GenBank/DDBJ databases">
        <title>Pervasive Adenine N6-methylation of Active Genes in Fungi.</title>
        <authorList>
            <consortium name="DOE Joint Genome Institute"/>
            <person name="Mondo S.J."/>
            <person name="Dannebaum R.O."/>
            <person name="Kuo R.C."/>
            <person name="Labutti K."/>
            <person name="Haridas S."/>
            <person name="Kuo A."/>
            <person name="Salamov A."/>
            <person name="Ahrendt S.R."/>
            <person name="Lipzen A."/>
            <person name="Sullivan W."/>
            <person name="Andreopoulos W.B."/>
            <person name="Clum A."/>
            <person name="Lindquist E."/>
            <person name="Daum C."/>
            <person name="Ramamoorthy G.K."/>
            <person name="Gryganskyi A."/>
            <person name="Culley D."/>
            <person name="Magnuson J.K."/>
            <person name="James T.Y."/>
            <person name="O'Malley M.A."/>
            <person name="Stajich J.E."/>
            <person name="Spatafora J.W."/>
            <person name="Visel A."/>
            <person name="Grigoriev I.V."/>
        </authorList>
    </citation>
    <scope>NUCLEOTIDE SEQUENCE [LARGE SCALE GENOMIC DNA]</scope>
    <source>
        <strain evidence="4 5">CBS 115471</strain>
    </source>
</reference>
<dbReference type="PANTHER" id="PTHR11820:SF100">
    <property type="entry name" value="FUMARYLACETOACETATE HYDROLASE FAMILY PROTEIN (AFU_ORTHOLOGUE AFUA_4G01490)"/>
    <property type="match status" value="1"/>
</dbReference>
<dbReference type="Pfam" id="PF01557">
    <property type="entry name" value="FAA_hydrolase"/>
    <property type="match status" value="1"/>
</dbReference>
<dbReference type="AlphaFoldDB" id="A0A1Y1Z268"/>
<protein>
    <recommendedName>
        <fullName evidence="3">Fumarylacetoacetase-like C-terminal domain-containing protein</fullName>
    </recommendedName>
</protein>
<dbReference type="GO" id="GO:0050163">
    <property type="term" value="F:oxaloacetate tautomerase activity"/>
    <property type="evidence" value="ECO:0007669"/>
    <property type="project" value="UniProtKB-ARBA"/>
</dbReference>
<keyword evidence="5" id="KW-1185">Reference proteome</keyword>
<dbReference type="EMBL" id="MCFA01000137">
    <property type="protein sequence ID" value="ORY04276.1"/>
    <property type="molecule type" value="Genomic_DNA"/>
</dbReference>
<gene>
    <name evidence="4" type="ORF">BCR34DRAFT_634215</name>
</gene>
<name>A0A1Y1Z268_9PLEO</name>
<evidence type="ECO:0000313" key="4">
    <source>
        <dbReference type="EMBL" id="ORY04276.1"/>
    </source>
</evidence>
<dbReference type="GO" id="GO:0046872">
    <property type="term" value="F:metal ion binding"/>
    <property type="evidence" value="ECO:0007669"/>
    <property type="project" value="UniProtKB-KW"/>
</dbReference>
<dbReference type="GO" id="GO:0006107">
    <property type="term" value="P:oxaloacetate metabolic process"/>
    <property type="evidence" value="ECO:0007669"/>
    <property type="project" value="UniProtKB-ARBA"/>
</dbReference>
<proteinExistence type="inferred from homology"/>
<dbReference type="InterPro" id="IPR036663">
    <property type="entry name" value="Fumarylacetoacetase_C_sf"/>
</dbReference>
<sequence>MIGTVAQWKRLIRFRTEDGSEHFGEPQISDSEDVLAMLEMGLDAEILEGDNPFEVKSSGKVVKVKDILHLLQPNDVPTIGCFGLNYKAHIAEAGRKPPPYPSLFIKHSTTVAGWNEDVPIPKVAQDDQADYEGELSIVIGKTGKNISKEDAISYVAGYVASNDISSRKWQRDPAYAGIVPQWCFSKGFDKYAPVGPLMVSPSIVGTANNLRLRTLVNGEERQNTTTSDLLFDVPTIISFLSQGTTLERGTVIMTGTPSGVGMTMADGPMWLRHGDIVEVEVEHCGRTKNRIVYE</sequence>
<dbReference type="STRING" id="1231657.A0A1Y1Z268"/>
<dbReference type="InterPro" id="IPR011234">
    <property type="entry name" value="Fumarylacetoacetase-like_C"/>
</dbReference>
<evidence type="ECO:0000256" key="1">
    <source>
        <dbReference type="ARBA" id="ARBA00010211"/>
    </source>
</evidence>
<comment type="similarity">
    <text evidence="1">Belongs to the FAH family.</text>
</comment>
<dbReference type="Proteomes" id="UP000193144">
    <property type="component" value="Unassembled WGS sequence"/>
</dbReference>
<comment type="caution">
    <text evidence="4">The sequence shown here is derived from an EMBL/GenBank/DDBJ whole genome shotgun (WGS) entry which is preliminary data.</text>
</comment>
<dbReference type="Gene3D" id="3.90.850.10">
    <property type="entry name" value="Fumarylacetoacetase-like, C-terminal domain"/>
    <property type="match status" value="1"/>
</dbReference>
<dbReference type="FunFam" id="3.90.850.10:FF:000002">
    <property type="entry name" value="2-hydroxyhepta-2,4-diene-1,7-dioate isomerase"/>
    <property type="match status" value="1"/>
</dbReference>
<feature type="domain" description="Fumarylacetoacetase-like C-terminal" evidence="3">
    <location>
        <begin position="79"/>
        <end position="292"/>
    </location>
</feature>
<dbReference type="OrthoDB" id="411064at2759"/>